<protein>
    <submittedName>
        <fullName evidence="1">Uncharacterized protein</fullName>
    </submittedName>
</protein>
<comment type="caution">
    <text evidence="1">The sequence shown here is derived from an EMBL/GenBank/DDBJ whole genome shotgun (WGS) entry which is preliminary data.</text>
</comment>
<sequence length="278" mass="31645">MNNKISELISGAPRRTLTYKGNGHAVDETGKPYHVESVEQRETRRRILAQGASGRKRSFVWNRLEGLPYVISSLTTAQCGYLLVLSSHVDYEGLLVKSENNKEPMSTDDMRKALRASKSTFYDFLDACINYGIITEVDGRFYIAQHFHFRGKTAGDRVVKTYIRKLREMYKEVSAHDIGLLYRMLPYIHVETNMLCANPDEPIPKNIRKFNRRELAEAVGVNPVIISRAIGRMTFEGNSVFAKITTATEGTFYMLNPDIFERKAVEYDPSVKAIFGLD</sequence>
<evidence type="ECO:0000313" key="2">
    <source>
        <dbReference type="Proteomes" id="UP000681414"/>
    </source>
</evidence>
<accession>A0A942TCF7</accession>
<proteinExistence type="predicted"/>
<dbReference type="RefSeq" id="WP_213124568.1">
    <property type="nucleotide sequence ID" value="NZ_JAGYPG010000002.1"/>
</dbReference>
<evidence type="ECO:0000313" key="1">
    <source>
        <dbReference type="EMBL" id="MBS4195341.1"/>
    </source>
</evidence>
<organism evidence="1 2">
    <name type="scientific">Lederbergia citri</name>
    <dbReference type="NCBI Taxonomy" id="2833580"/>
    <lineage>
        <taxon>Bacteria</taxon>
        <taxon>Bacillati</taxon>
        <taxon>Bacillota</taxon>
        <taxon>Bacilli</taxon>
        <taxon>Bacillales</taxon>
        <taxon>Bacillaceae</taxon>
        <taxon>Lederbergia</taxon>
    </lineage>
</organism>
<name>A0A942TCF7_9BACI</name>
<dbReference type="EMBL" id="JAGYPG010000002">
    <property type="protein sequence ID" value="MBS4195341.1"/>
    <property type="molecule type" value="Genomic_DNA"/>
</dbReference>
<gene>
    <name evidence="1" type="ORF">KHA97_09760</name>
</gene>
<reference evidence="1 2" key="1">
    <citation type="submission" date="2021-05" db="EMBL/GenBank/DDBJ databases">
        <title>Novel Bacillus species.</title>
        <authorList>
            <person name="Liu G."/>
        </authorList>
    </citation>
    <scope>NUCLEOTIDE SEQUENCE [LARGE SCALE GENOMIC DNA]</scope>
    <source>
        <strain evidence="2">FJAT-49780</strain>
    </source>
</reference>
<dbReference type="Proteomes" id="UP000681414">
    <property type="component" value="Unassembled WGS sequence"/>
</dbReference>
<keyword evidence="2" id="KW-1185">Reference proteome</keyword>
<dbReference type="AlphaFoldDB" id="A0A942TCF7"/>